<evidence type="ECO:0000259" key="8">
    <source>
        <dbReference type="Pfam" id="PF00892"/>
    </source>
</evidence>
<organism evidence="9 10">
    <name type="scientific">Xenorhabdus taiwanensis</name>
    <dbReference type="NCBI Taxonomy" id="3085177"/>
    <lineage>
        <taxon>Bacteria</taxon>
        <taxon>Pseudomonadati</taxon>
        <taxon>Pseudomonadota</taxon>
        <taxon>Gammaproteobacteria</taxon>
        <taxon>Enterobacterales</taxon>
        <taxon>Morganellaceae</taxon>
        <taxon>Xenorhabdus</taxon>
    </lineage>
</organism>
<dbReference type="RefSeq" id="WP_374050630.1">
    <property type="nucleotide sequence ID" value="NZ_AP028978.1"/>
</dbReference>
<feature type="transmembrane region" description="Helical" evidence="7">
    <location>
        <begin position="69"/>
        <end position="87"/>
    </location>
</feature>
<dbReference type="EMBL" id="AP028978">
    <property type="protein sequence ID" value="BET96860.1"/>
    <property type="molecule type" value="Genomic_DNA"/>
</dbReference>
<evidence type="ECO:0000256" key="4">
    <source>
        <dbReference type="ARBA" id="ARBA00022692"/>
    </source>
</evidence>
<dbReference type="PANTHER" id="PTHR32322:SF2">
    <property type="entry name" value="EAMA DOMAIN-CONTAINING PROTEIN"/>
    <property type="match status" value="1"/>
</dbReference>
<feature type="transmembrane region" description="Helical" evidence="7">
    <location>
        <begin position="99"/>
        <end position="117"/>
    </location>
</feature>
<name>A0ABM8JZT4_9GAMM</name>
<dbReference type="Pfam" id="PF00892">
    <property type="entry name" value="EamA"/>
    <property type="match status" value="1"/>
</dbReference>
<dbReference type="PANTHER" id="PTHR32322">
    <property type="entry name" value="INNER MEMBRANE TRANSPORTER"/>
    <property type="match status" value="1"/>
</dbReference>
<evidence type="ECO:0000256" key="3">
    <source>
        <dbReference type="ARBA" id="ARBA00022475"/>
    </source>
</evidence>
<keyword evidence="6 7" id="KW-0472">Membrane</keyword>
<feature type="transmembrane region" description="Helical" evidence="7">
    <location>
        <begin position="181"/>
        <end position="199"/>
    </location>
</feature>
<proteinExistence type="inferred from homology"/>
<keyword evidence="3" id="KW-1003">Cell membrane</keyword>
<protein>
    <recommendedName>
        <fullName evidence="8">EamA domain-containing protein</fullName>
    </recommendedName>
</protein>
<evidence type="ECO:0000313" key="10">
    <source>
        <dbReference type="Proteomes" id="UP001529514"/>
    </source>
</evidence>
<feature type="transmembrane region" description="Helical" evidence="7">
    <location>
        <begin position="129"/>
        <end position="150"/>
    </location>
</feature>
<dbReference type="InterPro" id="IPR050638">
    <property type="entry name" value="AA-Vitamin_Transporters"/>
</dbReference>
<dbReference type="SUPFAM" id="SSF103481">
    <property type="entry name" value="Multidrug resistance efflux transporter EmrE"/>
    <property type="match status" value="1"/>
</dbReference>
<evidence type="ECO:0000256" key="2">
    <source>
        <dbReference type="ARBA" id="ARBA00007362"/>
    </source>
</evidence>
<evidence type="ECO:0000256" key="7">
    <source>
        <dbReference type="SAM" id="Phobius"/>
    </source>
</evidence>
<sequence>MIVFHAFSLSIYFDKKILDKNQLGYYFNLSLRKDTFFDDILKLIITKRDDLGEKRTTQKDSHMSEIRSIHNMLLTALAPIVWGSTYIITTEVLPPNMPLLASTVRALPAGILLLLICRTMPKGIWWLRIMVLSLLNISAFFYFLFVAAGYLPGGTASLITACQPIIVILLSTCIFKTSLTIKHIISAILGIIGISLLVLNSTTRLNWQGVIAGFVGCSCMALGVVLTKYWNRPTNLSLLSFTGW</sequence>
<comment type="similarity">
    <text evidence="2">Belongs to the EamA transporter family.</text>
</comment>
<feature type="transmembrane region" description="Helical" evidence="7">
    <location>
        <begin position="156"/>
        <end position="174"/>
    </location>
</feature>
<dbReference type="Proteomes" id="UP001529514">
    <property type="component" value="Chromosome"/>
</dbReference>
<reference evidence="9 10" key="1">
    <citation type="submission" date="2023-10" db="EMBL/GenBank/DDBJ databases">
        <title>Xenorhabdus taiwanensis sp. nov., a symbiotic bacterium associated with the entomopathogenic nematode Steinernema taiwanensis.</title>
        <authorList>
            <person name="Tseng C.T."/>
            <person name="Shu H.Y."/>
            <person name="Chen M.H."/>
            <person name="Fang Y.J."/>
            <person name="Wu T.L."/>
            <person name="Lin Y.C."/>
            <person name="Huang C.J."/>
        </authorList>
    </citation>
    <scope>NUCLEOTIDE SEQUENCE [LARGE SCALE GENOMIC DNA]</scope>
    <source>
        <strain evidence="9 10">TCT-1</strain>
    </source>
</reference>
<keyword evidence="4 7" id="KW-0812">Transmembrane</keyword>
<dbReference type="InterPro" id="IPR037185">
    <property type="entry name" value="EmrE-like"/>
</dbReference>
<evidence type="ECO:0000256" key="6">
    <source>
        <dbReference type="ARBA" id="ARBA00023136"/>
    </source>
</evidence>
<keyword evidence="5 7" id="KW-1133">Transmembrane helix</keyword>
<feature type="domain" description="EamA" evidence="8">
    <location>
        <begin position="72"/>
        <end position="198"/>
    </location>
</feature>
<evidence type="ECO:0000256" key="1">
    <source>
        <dbReference type="ARBA" id="ARBA00004651"/>
    </source>
</evidence>
<comment type="subcellular location">
    <subcellularLocation>
        <location evidence="1">Cell membrane</location>
        <topology evidence="1">Multi-pass membrane protein</topology>
    </subcellularLocation>
</comment>
<accession>A0ABM8JZT4</accession>
<feature type="transmembrane region" description="Helical" evidence="7">
    <location>
        <begin position="205"/>
        <end position="226"/>
    </location>
</feature>
<evidence type="ECO:0000256" key="5">
    <source>
        <dbReference type="ARBA" id="ARBA00022989"/>
    </source>
</evidence>
<dbReference type="InterPro" id="IPR000620">
    <property type="entry name" value="EamA_dom"/>
</dbReference>
<evidence type="ECO:0000313" key="9">
    <source>
        <dbReference type="EMBL" id="BET96860.1"/>
    </source>
</evidence>
<gene>
    <name evidence="9" type="ORF">TCT1_17810</name>
</gene>
<dbReference type="Gene3D" id="1.10.3730.20">
    <property type="match status" value="1"/>
</dbReference>
<keyword evidence="10" id="KW-1185">Reference proteome</keyword>